<evidence type="ECO:0000256" key="1">
    <source>
        <dbReference type="ARBA" id="ARBA00001947"/>
    </source>
</evidence>
<comment type="cofactor">
    <cofactor evidence="1">
        <name>Zn(2+)</name>
        <dbReference type="ChEBI" id="CHEBI:29105"/>
    </cofactor>
</comment>
<accession>A0A8W8LY83</accession>
<dbReference type="InterPro" id="IPR000718">
    <property type="entry name" value="Peptidase_M13"/>
</dbReference>
<dbReference type="GO" id="GO:0004222">
    <property type="term" value="F:metalloendopeptidase activity"/>
    <property type="evidence" value="ECO:0007669"/>
    <property type="project" value="InterPro"/>
</dbReference>
<evidence type="ECO:0000256" key="6">
    <source>
        <dbReference type="ARBA" id="ARBA00023049"/>
    </source>
</evidence>
<dbReference type="GO" id="GO:0005886">
    <property type="term" value="C:plasma membrane"/>
    <property type="evidence" value="ECO:0007669"/>
    <property type="project" value="TreeGrafter"/>
</dbReference>
<dbReference type="InterPro" id="IPR024079">
    <property type="entry name" value="MetalloPept_cat_dom_sf"/>
</dbReference>
<dbReference type="EnsemblMetazoa" id="G30394.1">
    <property type="protein sequence ID" value="G30394.1:cds"/>
    <property type="gene ID" value="G30394"/>
</dbReference>
<keyword evidence="2" id="KW-0645">Protease</keyword>
<evidence type="ECO:0000259" key="10">
    <source>
        <dbReference type="Pfam" id="PF05649"/>
    </source>
</evidence>
<evidence type="ECO:0000256" key="8">
    <source>
        <dbReference type="SAM" id="Phobius"/>
    </source>
</evidence>
<dbReference type="GO" id="GO:0016485">
    <property type="term" value="P:protein processing"/>
    <property type="evidence" value="ECO:0007669"/>
    <property type="project" value="TreeGrafter"/>
</dbReference>
<dbReference type="Gene3D" id="3.40.390.10">
    <property type="entry name" value="Collagenase (Catalytic Domain)"/>
    <property type="match status" value="2"/>
</dbReference>
<sequence length="1653" mass="186659">MSWWTGDIRNYSEEEFHGYFSEIRLVAMRTLPRKPPKEILSLLQTTPYHSPYDLAESALATPSSIQGTHEFSYLPETTEFAYSPNHDLRLDLPTPSSVPDDHFSYFPVSARNRLHQWQKFNDHGSPRSSDGGKECSTFKKFAYGIAVYIAIALLALIVIVGILVSSLKTLDSNINELKNGASSLTSSDSAIQGPMQQSAAIPESVSTKDNALFTPSTQAVTPKITTKANIAPTTKPPPPPTTTTTTTTTQSTTTTTTTTKRPTTKTTTTTTTPRPTTTSTASSTTSEPRTTTRLTTKTLTTAPPTTMAPSSDPVLCDDTYCSTLSYEMLGRMNTSVDPCMDFYSYSCGAWISGRKILLDMNVIDQDRNSVLSDAKLNLKQKVREMLEEGVLFGDSEYLIAAKLHYQSCMDSNTRFDSGQVTDDAKRLLEVFDVDRTLTTWMTPSMMQYTLFSEFGAFGFFTYEIEGAMVGNTKRNILQLNPPELYLRNSVYLYPYEDNQVARRYLDRVVPMIQRFNSHLESSSSFDDIGRDLRRKIIEVFEFERQISQAIRIAESSNEDKLLYTITDLQRNFPNINWTVALPAQQLSVDTPIQLNFPSYFTSLNGMLGKIDRSTLTMYLYIRATLTGILPYAPKATRQFMDNMYESETAQDYTWIECMGSTLKLLPEEVLVEYSTKYADRIKPVSEYVSSLAANLIDTSLQSFMAYGGYSDSTKFTVSGTLSFLSVVITPIPIITWTVTLPTSSDVLYLFRANYASQIYASRLVSRIGEVYSMPFIPWSDVDIVYDKDINTIGISYGTLSWKTNLKPEFSFMSSVGVLLSEKITSAIYGSLDVQSPNTEWSGSSFRHFEDKQNCFSNQLFEKRTETGIDKTKRVMSGHAGLYIVIQEQKRLLQNNLIQQYQFPFLALHSEQLFYLSMIQEMCKVDKAEDILSNKLRWNTILMNDNSFIEAFKCPSDSTMNPRYKCHLFQQTNYTIPPTTVAPTTTTKNPDTEPQICQTGFCYSLAYSIYSRLDLFADPCEDFYQHACGGWVSGRNTLMELNLYNKSRNSITEDVRYDFREKLLGIMEAKVTDEDSEYLQVIKRHYEACTVSNKIRQVESVTNDMQVLLDVLGMQSDLTSYLGPPLMHSILGADFGGSGVFDYGVIQALVDQTPTFILQITPSTLYLRSDAYLLPYEDNTIAKRYLERLVPVLQTSNEQLRAPFASEDITDRLFQRLKEVFAFEQELAKALQADDVFEPYVDVSLIELEQRYPNIDWVYMLPAQQNFAGTPIRVVRPSYFQSLDQLFNVTNEDIIAMHIYIKVVLTGVLPYTPLVIRKSMEGIYGNDTSSPFSRGYCLDSVLNLLNKEIHHEYRLQYKEEIQTKTTYYLSLSQRINETLYNHITSTSDFSDITSERIRTKLTQLKFQFPEDPQISWTVSIFNTPDISFLYRANAAIQVKRYQEFDTIGIPATQSDKAWADTSIRLDSNLNVLGITYPALDYHYAVDPQIPALFTSGWQIARQMITAVMGDFTSTPAMWSTSSLDTLLEKKNCYNTQHPGVNSDDFVIGDLIAGGVSLDLITKIYSDLVSAGDIQKFVLPDPSSIFSMEELIFLMFAQQMCEIDNLSGTPSGQSRVNKILQNDAGFQTAFGCPAGSSMNPDQKCHLLSSLANPLD</sequence>
<evidence type="ECO:0000259" key="9">
    <source>
        <dbReference type="Pfam" id="PF01431"/>
    </source>
</evidence>
<keyword evidence="4" id="KW-0378">Hydrolase</keyword>
<keyword evidence="6" id="KW-0482">Metalloprotease</keyword>
<keyword evidence="3" id="KW-0479">Metal-binding</keyword>
<dbReference type="GO" id="GO:0046872">
    <property type="term" value="F:metal ion binding"/>
    <property type="evidence" value="ECO:0007669"/>
    <property type="project" value="UniProtKB-KW"/>
</dbReference>
<evidence type="ECO:0000256" key="3">
    <source>
        <dbReference type="ARBA" id="ARBA00022723"/>
    </source>
</evidence>
<dbReference type="PROSITE" id="PS51885">
    <property type="entry name" value="NEPRILYSIN"/>
    <property type="match status" value="2"/>
</dbReference>
<dbReference type="PANTHER" id="PTHR11733">
    <property type="entry name" value="ZINC METALLOPROTEASE FAMILY M13 NEPRILYSIN-RELATED"/>
    <property type="match status" value="1"/>
</dbReference>
<keyword evidence="8" id="KW-0812">Transmembrane</keyword>
<keyword evidence="8" id="KW-1133">Transmembrane helix</keyword>
<evidence type="ECO:0000313" key="11">
    <source>
        <dbReference type="EnsemblMetazoa" id="G30394.1:cds"/>
    </source>
</evidence>
<evidence type="ECO:0008006" key="13">
    <source>
        <dbReference type="Google" id="ProtNLM"/>
    </source>
</evidence>
<dbReference type="Pfam" id="PF01431">
    <property type="entry name" value="Peptidase_M13"/>
    <property type="match status" value="1"/>
</dbReference>
<feature type="domain" description="Peptidase M13 N-terminal" evidence="10">
    <location>
        <begin position="1018"/>
        <end position="1406"/>
    </location>
</feature>
<protein>
    <recommendedName>
        <fullName evidence="13">Endothelin-converting enzyme 1</fullName>
    </recommendedName>
</protein>
<name>A0A8W8LY83_MAGGI</name>
<dbReference type="Gene3D" id="1.10.1380.10">
    <property type="entry name" value="Neutral endopeptidase , domain2"/>
    <property type="match status" value="2"/>
</dbReference>
<dbReference type="InterPro" id="IPR018497">
    <property type="entry name" value="Peptidase_M13_C"/>
</dbReference>
<feature type="compositionally biased region" description="Low complexity" evidence="7">
    <location>
        <begin position="242"/>
        <end position="294"/>
    </location>
</feature>
<feature type="region of interest" description="Disordered" evidence="7">
    <location>
        <begin position="182"/>
        <end position="294"/>
    </location>
</feature>
<evidence type="ECO:0000313" key="12">
    <source>
        <dbReference type="Proteomes" id="UP000005408"/>
    </source>
</evidence>
<evidence type="ECO:0000256" key="7">
    <source>
        <dbReference type="SAM" id="MobiDB-lite"/>
    </source>
</evidence>
<dbReference type="SUPFAM" id="SSF55486">
    <property type="entry name" value="Metalloproteases ('zincins'), catalytic domain"/>
    <property type="match status" value="2"/>
</dbReference>
<evidence type="ECO:0000256" key="5">
    <source>
        <dbReference type="ARBA" id="ARBA00022833"/>
    </source>
</evidence>
<keyword evidence="8" id="KW-0472">Membrane</keyword>
<feature type="domain" description="Peptidase M13 C-terminal" evidence="9">
    <location>
        <begin position="1533"/>
        <end position="1644"/>
    </location>
</feature>
<dbReference type="PANTHER" id="PTHR11733:SF240">
    <property type="entry name" value="GH14155P-RELATED"/>
    <property type="match status" value="1"/>
</dbReference>
<keyword evidence="12" id="KW-1185">Reference proteome</keyword>
<dbReference type="InterPro" id="IPR042089">
    <property type="entry name" value="Peptidase_M13_dom_2"/>
</dbReference>
<evidence type="ECO:0000256" key="2">
    <source>
        <dbReference type="ARBA" id="ARBA00022670"/>
    </source>
</evidence>
<organism evidence="11 12">
    <name type="scientific">Magallana gigas</name>
    <name type="common">Pacific oyster</name>
    <name type="synonym">Crassostrea gigas</name>
    <dbReference type="NCBI Taxonomy" id="29159"/>
    <lineage>
        <taxon>Eukaryota</taxon>
        <taxon>Metazoa</taxon>
        <taxon>Spiralia</taxon>
        <taxon>Lophotrochozoa</taxon>
        <taxon>Mollusca</taxon>
        <taxon>Bivalvia</taxon>
        <taxon>Autobranchia</taxon>
        <taxon>Pteriomorphia</taxon>
        <taxon>Ostreida</taxon>
        <taxon>Ostreoidea</taxon>
        <taxon>Ostreidae</taxon>
        <taxon>Magallana</taxon>
    </lineage>
</organism>
<keyword evidence="5" id="KW-0862">Zinc</keyword>
<evidence type="ECO:0000256" key="4">
    <source>
        <dbReference type="ARBA" id="ARBA00022801"/>
    </source>
</evidence>
<feature type="transmembrane region" description="Helical" evidence="8">
    <location>
        <begin position="141"/>
        <end position="164"/>
    </location>
</feature>
<feature type="compositionally biased region" description="Polar residues" evidence="7">
    <location>
        <begin position="182"/>
        <end position="228"/>
    </location>
</feature>
<reference evidence="11" key="1">
    <citation type="submission" date="2022-08" db="UniProtKB">
        <authorList>
            <consortium name="EnsemblMetazoa"/>
        </authorList>
    </citation>
    <scope>IDENTIFICATION</scope>
    <source>
        <strain evidence="11">05x7-T-G4-1.051#20</strain>
    </source>
</reference>
<dbReference type="Pfam" id="PF05649">
    <property type="entry name" value="Peptidase_M13_N"/>
    <property type="match status" value="2"/>
</dbReference>
<proteinExistence type="predicted"/>
<feature type="domain" description="Peptidase M13 N-terminal" evidence="10">
    <location>
        <begin position="338"/>
        <end position="698"/>
    </location>
</feature>
<dbReference type="Proteomes" id="UP000005408">
    <property type="component" value="Unassembled WGS sequence"/>
</dbReference>
<dbReference type="InterPro" id="IPR008753">
    <property type="entry name" value="Peptidase_M13_N"/>
</dbReference>